<organism evidence="2 3">
    <name type="scientific">Portunus trituberculatus</name>
    <name type="common">Swimming crab</name>
    <name type="synonym">Neptunus trituberculatus</name>
    <dbReference type="NCBI Taxonomy" id="210409"/>
    <lineage>
        <taxon>Eukaryota</taxon>
        <taxon>Metazoa</taxon>
        <taxon>Ecdysozoa</taxon>
        <taxon>Arthropoda</taxon>
        <taxon>Crustacea</taxon>
        <taxon>Multicrustacea</taxon>
        <taxon>Malacostraca</taxon>
        <taxon>Eumalacostraca</taxon>
        <taxon>Eucarida</taxon>
        <taxon>Decapoda</taxon>
        <taxon>Pleocyemata</taxon>
        <taxon>Brachyura</taxon>
        <taxon>Eubrachyura</taxon>
        <taxon>Portunoidea</taxon>
        <taxon>Portunidae</taxon>
        <taxon>Portuninae</taxon>
        <taxon>Portunus</taxon>
    </lineage>
</organism>
<protein>
    <submittedName>
        <fullName evidence="2">Uncharacterized protein</fullName>
    </submittedName>
</protein>
<keyword evidence="1" id="KW-0732">Signal</keyword>
<gene>
    <name evidence="2" type="ORF">E2C01_024188</name>
</gene>
<proteinExistence type="predicted"/>
<sequence length="82" mass="8768">MIYWPGGACLATLALLCLSSVHHTLLCTAVCPKADIGAAVRQLALAGQERPQEREGGKEGREGVTLCNQQVHSFRTLCVFTA</sequence>
<feature type="chain" id="PRO_5023030717" evidence="1">
    <location>
        <begin position="24"/>
        <end position="82"/>
    </location>
</feature>
<dbReference type="EMBL" id="VSRR010002337">
    <property type="protein sequence ID" value="MPC30917.1"/>
    <property type="molecule type" value="Genomic_DNA"/>
</dbReference>
<evidence type="ECO:0000256" key="1">
    <source>
        <dbReference type="SAM" id="SignalP"/>
    </source>
</evidence>
<evidence type="ECO:0000313" key="2">
    <source>
        <dbReference type="EMBL" id="MPC30917.1"/>
    </source>
</evidence>
<comment type="caution">
    <text evidence="2">The sequence shown here is derived from an EMBL/GenBank/DDBJ whole genome shotgun (WGS) entry which is preliminary data.</text>
</comment>
<evidence type="ECO:0000313" key="3">
    <source>
        <dbReference type="Proteomes" id="UP000324222"/>
    </source>
</evidence>
<keyword evidence="3" id="KW-1185">Reference proteome</keyword>
<feature type="signal peptide" evidence="1">
    <location>
        <begin position="1"/>
        <end position="23"/>
    </location>
</feature>
<accession>A0A5B7EBY5</accession>
<dbReference type="Proteomes" id="UP000324222">
    <property type="component" value="Unassembled WGS sequence"/>
</dbReference>
<dbReference type="AlphaFoldDB" id="A0A5B7EBY5"/>
<name>A0A5B7EBY5_PORTR</name>
<reference evidence="2 3" key="1">
    <citation type="submission" date="2019-05" db="EMBL/GenBank/DDBJ databases">
        <title>Another draft genome of Portunus trituberculatus and its Hox gene families provides insights of decapod evolution.</title>
        <authorList>
            <person name="Jeong J.-H."/>
            <person name="Song I."/>
            <person name="Kim S."/>
            <person name="Choi T."/>
            <person name="Kim D."/>
            <person name="Ryu S."/>
            <person name="Kim W."/>
        </authorList>
    </citation>
    <scope>NUCLEOTIDE SEQUENCE [LARGE SCALE GENOMIC DNA]</scope>
    <source>
        <tissue evidence="2">Muscle</tissue>
    </source>
</reference>